<evidence type="ECO:0000256" key="2">
    <source>
        <dbReference type="ARBA" id="ARBA00022801"/>
    </source>
</evidence>
<dbReference type="SUPFAM" id="SSF51445">
    <property type="entry name" value="(Trans)glycosidases"/>
    <property type="match status" value="1"/>
</dbReference>
<gene>
    <name evidence="7" type="ORF">MXD59_08990</name>
</gene>
<evidence type="ECO:0000313" key="8">
    <source>
        <dbReference type="Proteomes" id="UP001201873"/>
    </source>
</evidence>
<dbReference type="InterPro" id="IPR022790">
    <property type="entry name" value="GH26_dom"/>
</dbReference>
<name>A0ABT0JXH4_9ACTN</name>
<evidence type="ECO:0000256" key="1">
    <source>
        <dbReference type="ARBA" id="ARBA00007754"/>
    </source>
</evidence>
<evidence type="ECO:0000256" key="5">
    <source>
        <dbReference type="SAM" id="MobiDB-lite"/>
    </source>
</evidence>
<feature type="active site" description="Nucleophile" evidence="4">
    <location>
        <position position="305"/>
    </location>
</feature>
<dbReference type="PROSITE" id="PS51764">
    <property type="entry name" value="GH26"/>
    <property type="match status" value="1"/>
</dbReference>
<feature type="compositionally biased region" description="Low complexity" evidence="5">
    <location>
        <begin position="57"/>
        <end position="79"/>
    </location>
</feature>
<sequence>MRKSGPLVRWRERTAVLPCSGPVSQRARWYARRRGPLLVLSALIALLLGVAACSGSSAPTSRPATPSPSSSPTAAATPSPLVPRSGLGWASGANGNYPADVNAWATWTGRPVDVAVVFTTRKDWPSITTATWPVGAFSRDAFTGQLSVAQPLYPEGGDEQACARGDYDGHWAQFGTTLTRYGRGDAYVRLGWEFNGSWMYWHVRDPQTWKSCFVHAVTAIRSTAPHVKIEWTMSAHSNTLPGSGADVWSAYPGDAYVDVVGIDDYDIYPASTTQQAWDKQCTEPSGLCTVTDFARAHGKPLAVPEWGLSYSNGGGQDNPFFIEKMHEFFVRNTDLLAYEAYYNNAEADNVRSSLHNPVLNPNSSRRYLELFGKNPATG</sequence>
<feature type="active site" description="Proton donor" evidence="4">
    <location>
        <position position="193"/>
    </location>
</feature>
<evidence type="ECO:0000313" key="7">
    <source>
        <dbReference type="EMBL" id="MCK9875907.1"/>
    </source>
</evidence>
<organism evidence="7 8">
    <name type="scientific">Frankia umida</name>
    <dbReference type="NCBI Taxonomy" id="573489"/>
    <lineage>
        <taxon>Bacteria</taxon>
        <taxon>Bacillati</taxon>
        <taxon>Actinomycetota</taxon>
        <taxon>Actinomycetes</taxon>
        <taxon>Frankiales</taxon>
        <taxon>Frankiaceae</taxon>
        <taxon>Frankia</taxon>
    </lineage>
</organism>
<comment type="similarity">
    <text evidence="1 4">Belongs to the glycosyl hydrolase 26 family.</text>
</comment>
<dbReference type="InterPro" id="IPR000805">
    <property type="entry name" value="Glyco_hydro_26"/>
</dbReference>
<proteinExistence type="inferred from homology"/>
<keyword evidence="3 4" id="KW-0326">Glycosidase</keyword>
<dbReference type="InterPro" id="IPR017853">
    <property type="entry name" value="GH"/>
</dbReference>
<dbReference type="PANTHER" id="PTHR40079">
    <property type="entry name" value="MANNAN ENDO-1,4-BETA-MANNOSIDASE E-RELATED"/>
    <property type="match status" value="1"/>
</dbReference>
<protein>
    <submittedName>
        <fullName evidence="7">Glycosidase</fullName>
    </submittedName>
</protein>
<evidence type="ECO:0000256" key="3">
    <source>
        <dbReference type="ARBA" id="ARBA00023295"/>
    </source>
</evidence>
<keyword evidence="8" id="KW-1185">Reference proteome</keyword>
<comment type="caution">
    <text evidence="7">The sequence shown here is derived from an EMBL/GenBank/DDBJ whole genome shotgun (WGS) entry which is preliminary data.</text>
</comment>
<dbReference type="GO" id="GO:0016798">
    <property type="term" value="F:hydrolase activity, acting on glycosyl bonds"/>
    <property type="evidence" value="ECO:0007669"/>
    <property type="project" value="UniProtKB-KW"/>
</dbReference>
<dbReference type="Gene3D" id="3.20.20.80">
    <property type="entry name" value="Glycosidases"/>
    <property type="match status" value="1"/>
</dbReference>
<feature type="domain" description="GH26" evidence="6">
    <location>
        <begin position="34"/>
        <end position="371"/>
    </location>
</feature>
<dbReference type="Pfam" id="PF02156">
    <property type="entry name" value="Glyco_hydro_26"/>
    <property type="match status" value="1"/>
</dbReference>
<evidence type="ECO:0000259" key="6">
    <source>
        <dbReference type="PROSITE" id="PS51764"/>
    </source>
</evidence>
<dbReference type="EMBL" id="JALKFT010000007">
    <property type="protein sequence ID" value="MCK9875907.1"/>
    <property type="molecule type" value="Genomic_DNA"/>
</dbReference>
<evidence type="ECO:0000256" key="4">
    <source>
        <dbReference type="PROSITE-ProRule" id="PRU01100"/>
    </source>
</evidence>
<dbReference type="Proteomes" id="UP001201873">
    <property type="component" value="Unassembled WGS sequence"/>
</dbReference>
<dbReference type="PANTHER" id="PTHR40079:SF4">
    <property type="entry name" value="GH26 DOMAIN-CONTAINING PROTEIN-RELATED"/>
    <property type="match status" value="1"/>
</dbReference>
<reference evidence="7 8" key="1">
    <citation type="submission" date="2022-04" db="EMBL/GenBank/DDBJ databases">
        <title>Genome diversity in the genus Frankia.</title>
        <authorList>
            <person name="Carlos-Shanley C."/>
            <person name="Hahn D."/>
        </authorList>
    </citation>
    <scope>NUCLEOTIDE SEQUENCE [LARGE SCALE GENOMIC DNA]</scope>
    <source>
        <strain evidence="7 8">Ag45/Mut15</strain>
    </source>
</reference>
<accession>A0ABT0JXH4</accession>
<feature type="region of interest" description="Disordered" evidence="5">
    <location>
        <begin position="57"/>
        <end position="81"/>
    </location>
</feature>
<keyword evidence="2 4" id="KW-0378">Hydrolase</keyword>